<sequence length="219" mass="24933">MPDTPAIPESTGPATPEDHQPSQEQASHTLNFRQHWLDTPSDDFTDGQVMLHSDQMGLTLNITLEDKDIHNEATRPNQRTWELGDVVEIFVAVPGSARYWELHITPGNQRLQLAWDPAGFKAYRQGDRPFSDFFVEDMGFMQSQTQIDSANNRWHIQAFIPWSSLGLPDGQSEYALEIAVCRYDATHNKDKATLSSTAPLTKASYHRRHEWDTLRLATE</sequence>
<evidence type="ECO:0000313" key="3">
    <source>
        <dbReference type="Proteomes" id="UP000546464"/>
    </source>
</evidence>
<reference evidence="2 3" key="1">
    <citation type="submission" date="2020-07" db="EMBL/GenBank/DDBJ databases">
        <authorList>
            <person name="Feng X."/>
        </authorList>
    </citation>
    <scope>NUCLEOTIDE SEQUENCE [LARGE SCALE GENOMIC DNA]</scope>
    <source>
        <strain evidence="2 3">JCM31066</strain>
    </source>
</reference>
<evidence type="ECO:0000313" key="2">
    <source>
        <dbReference type="EMBL" id="MBC2595191.1"/>
    </source>
</evidence>
<protein>
    <recommendedName>
        <fullName evidence="4">Carbohydrate-binding domain-containing protein</fullName>
    </recommendedName>
</protein>
<organism evidence="2 3">
    <name type="scientific">Ruficoccus amylovorans</name>
    <dbReference type="NCBI Taxonomy" id="1804625"/>
    <lineage>
        <taxon>Bacteria</taxon>
        <taxon>Pseudomonadati</taxon>
        <taxon>Verrucomicrobiota</taxon>
        <taxon>Opitutia</taxon>
        <taxon>Puniceicoccales</taxon>
        <taxon>Cerasicoccaceae</taxon>
        <taxon>Ruficoccus</taxon>
    </lineage>
</organism>
<dbReference type="Proteomes" id="UP000546464">
    <property type="component" value="Unassembled WGS sequence"/>
</dbReference>
<dbReference type="EMBL" id="JACHVB010000035">
    <property type="protein sequence ID" value="MBC2595191.1"/>
    <property type="molecule type" value="Genomic_DNA"/>
</dbReference>
<dbReference type="SUPFAM" id="SSF49344">
    <property type="entry name" value="CBD9-like"/>
    <property type="match status" value="1"/>
</dbReference>
<evidence type="ECO:0008006" key="4">
    <source>
        <dbReference type="Google" id="ProtNLM"/>
    </source>
</evidence>
<name>A0A842HJ34_9BACT</name>
<comment type="caution">
    <text evidence="2">The sequence shown here is derived from an EMBL/GenBank/DDBJ whole genome shotgun (WGS) entry which is preliminary data.</text>
</comment>
<feature type="region of interest" description="Disordered" evidence="1">
    <location>
        <begin position="1"/>
        <end position="27"/>
    </location>
</feature>
<proteinExistence type="predicted"/>
<accession>A0A842HJ34</accession>
<evidence type="ECO:0000256" key="1">
    <source>
        <dbReference type="SAM" id="MobiDB-lite"/>
    </source>
</evidence>
<dbReference type="AlphaFoldDB" id="A0A842HJ34"/>
<dbReference type="Gene3D" id="2.60.40.1190">
    <property type="match status" value="1"/>
</dbReference>
<keyword evidence="3" id="KW-1185">Reference proteome</keyword>
<gene>
    <name evidence="2" type="ORF">H5P28_13065</name>
</gene>